<protein>
    <submittedName>
        <fullName evidence="1">Uncharacterized protein</fullName>
    </submittedName>
</protein>
<sequence>MLLSQPLPDNVVYDILTQLTVKSIIRFMWIGKLCFHQNTPESD</sequence>
<organism evidence="1">
    <name type="scientific">Fagus sylvatica</name>
    <name type="common">Beechnut</name>
    <dbReference type="NCBI Taxonomy" id="28930"/>
    <lineage>
        <taxon>Eukaryota</taxon>
        <taxon>Viridiplantae</taxon>
        <taxon>Streptophyta</taxon>
        <taxon>Embryophyta</taxon>
        <taxon>Tracheophyta</taxon>
        <taxon>Spermatophyta</taxon>
        <taxon>Magnoliopsida</taxon>
        <taxon>eudicotyledons</taxon>
        <taxon>Gunneridae</taxon>
        <taxon>Pentapetalae</taxon>
        <taxon>rosids</taxon>
        <taxon>fabids</taxon>
        <taxon>Fagales</taxon>
        <taxon>Fagaceae</taxon>
        <taxon>Fagus</taxon>
    </lineage>
</organism>
<reference evidence="1" key="1">
    <citation type="submission" date="2018-02" db="EMBL/GenBank/DDBJ databases">
        <authorList>
            <person name="Cohen D.B."/>
            <person name="Kent A.D."/>
        </authorList>
    </citation>
    <scope>NUCLEOTIDE SEQUENCE</scope>
</reference>
<name>A0A2N9ILB0_FAGSY</name>
<accession>A0A2N9ILB0</accession>
<dbReference type="AlphaFoldDB" id="A0A2N9ILB0"/>
<proteinExistence type="predicted"/>
<dbReference type="EMBL" id="OIVN01006024">
    <property type="protein sequence ID" value="SPD24879.1"/>
    <property type="molecule type" value="Genomic_DNA"/>
</dbReference>
<evidence type="ECO:0000313" key="1">
    <source>
        <dbReference type="EMBL" id="SPD24879.1"/>
    </source>
</evidence>
<gene>
    <name evidence="1" type="ORF">FSB_LOCUS52761</name>
</gene>